<proteinExistence type="predicted"/>
<comment type="caution">
    <text evidence="1">The sequence shown here is derived from an EMBL/GenBank/DDBJ whole genome shotgun (WGS) entry which is preliminary data.</text>
</comment>
<sequence>MLTRSSSLTSRVKSETIGARFTHVKKIAEQKNITSLSLTQRNTCFVPRLRDGKGASPGSDKALICTSCEILFSGFPPPDSFPFRFELRDGPGVGGEKTSKGVVWEEGGVKSIKKGLKFQQIWEVEVTLSDLETSFGGSITNISTENGMKKKKNVRMEGSRLSATSRLLEGGCVET</sequence>
<evidence type="ECO:0000313" key="2">
    <source>
        <dbReference type="Proteomes" id="UP001054945"/>
    </source>
</evidence>
<accession>A0AAV4W2C4</accession>
<gene>
    <name evidence="1" type="ORF">CEXT_382931</name>
</gene>
<name>A0AAV4W2C4_CAEEX</name>
<dbReference type="AlphaFoldDB" id="A0AAV4W2C4"/>
<protein>
    <submittedName>
        <fullName evidence="1">Uncharacterized protein</fullName>
    </submittedName>
</protein>
<dbReference type="Proteomes" id="UP001054945">
    <property type="component" value="Unassembled WGS sequence"/>
</dbReference>
<evidence type="ECO:0000313" key="1">
    <source>
        <dbReference type="EMBL" id="GIY76235.1"/>
    </source>
</evidence>
<organism evidence="1 2">
    <name type="scientific">Caerostris extrusa</name>
    <name type="common">Bark spider</name>
    <name type="synonym">Caerostris bankana</name>
    <dbReference type="NCBI Taxonomy" id="172846"/>
    <lineage>
        <taxon>Eukaryota</taxon>
        <taxon>Metazoa</taxon>
        <taxon>Ecdysozoa</taxon>
        <taxon>Arthropoda</taxon>
        <taxon>Chelicerata</taxon>
        <taxon>Arachnida</taxon>
        <taxon>Araneae</taxon>
        <taxon>Araneomorphae</taxon>
        <taxon>Entelegynae</taxon>
        <taxon>Araneoidea</taxon>
        <taxon>Araneidae</taxon>
        <taxon>Caerostris</taxon>
    </lineage>
</organism>
<reference evidence="1 2" key="1">
    <citation type="submission" date="2021-06" db="EMBL/GenBank/DDBJ databases">
        <title>Caerostris extrusa draft genome.</title>
        <authorList>
            <person name="Kono N."/>
            <person name="Arakawa K."/>
        </authorList>
    </citation>
    <scope>NUCLEOTIDE SEQUENCE [LARGE SCALE GENOMIC DNA]</scope>
</reference>
<dbReference type="EMBL" id="BPLR01015452">
    <property type="protein sequence ID" value="GIY76235.1"/>
    <property type="molecule type" value="Genomic_DNA"/>
</dbReference>
<keyword evidence="2" id="KW-1185">Reference proteome</keyword>